<dbReference type="Proteomes" id="UP000481043">
    <property type="component" value="Unassembled WGS sequence"/>
</dbReference>
<evidence type="ECO:0000313" key="1">
    <source>
        <dbReference type="EMBL" id="NEY70483.1"/>
    </source>
</evidence>
<protein>
    <submittedName>
        <fullName evidence="1">YbxH family protein</fullName>
    </submittedName>
</protein>
<sequence>MGAIEREGYLFETEYSVMLQKGAVHVYKEGNFIKEIDFSFHGQQPDPKAIEELVEEFFEENQ</sequence>
<dbReference type="AlphaFoldDB" id="A0A6M0Q2W8"/>
<dbReference type="Pfam" id="PF17340">
    <property type="entry name" value="DUF5370"/>
    <property type="match status" value="1"/>
</dbReference>
<dbReference type="InterPro" id="IPR035314">
    <property type="entry name" value="DUF5370"/>
</dbReference>
<organism evidence="1 2">
    <name type="scientific">Bacillus mesophilus</name>
    <dbReference type="NCBI Taxonomy" id="1808955"/>
    <lineage>
        <taxon>Bacteria</taxon>
        <taxon>Bacillati</taxon>
        <taxon>Bacillota</taxon>
        <taxon>Bacilli</taxon>
        <taxon>Bacillales</taxon>
        <taxon>Bacillaceae</taxon>
        <taxon>Bacillus</taxon>
    </lineage>
</organism>
<accession>A0A6M0Q2W8</accession>
<dbReference type="RefSeq" id="WP_163177129.1">
    <property type="nucleotide sequence ID" value="NZ_JAAIWM010000001.1"/>
</dbReference>
<reference evidence="1 2" key="1">
    <citation type="submission" date="2020-02" db="EMBL/GenBank/DDBJ databases">
        <title>Bacillus aquiflavi sp. nov., isolated from yellow water of strong flavor Chinese baijiu in Yibin region of China.</title>
        <authorList>
            <person name="Xie J."/>
        </authorList>
    </citation>
    <scope>NUCLEOTIDE SEQUENCE [LARGE SCALE GENOMIC DNA]</scope>
    <source>
        <strain evidence="1 2">SA4</strain>
    </source>
</reference>
<evidence type="ECO:0000313" key="2">
    <source>
        <dbReference type="Proteomes" id="UP000481043"/>
    </source>
</evidence>
<name>A0A6M0Q2W8_9BACI</name>
<proteinExistence type="predicted"/>
<comment type="caution">
    <text evidence="1">The sequence shown here is derived from an EMBL/GenBank/DDBJ whole genome shotgun (WGS) entry which is preliminary data.</text>
</comment>
<dbReference type="EMBL" id="JAAIWM010000001">
    <property type="protein sequence ID" value="NEY70483.1"/>
    <property type="molecule type" value="Genomic_DNA"/>
</dbReference>
<keyword evidence="2" id="KW-1185">Reference proteome</keyword>
<gene>
    <name evidence="1" type="ORF">G4D63_01895</name>
</gene>